<dbReference type="AlphaFoldDB" id="A0AAN7WE70"/>
<reference evidence="2" key="1">
    <citation type="submission" date="2023-08" db="EMBL/GenBank/DDBJ databases">
        <title>Black Yeasts Isolated from many extreme environments.</title>
        <authorList>
            <person name="Coleine C."/>
            <person name="Stajich J.E."/>
            <person name="Selbmann L."/>
        </authorList>
    </citation>
    <scope>NUCLEOTIDE SEQUENCE</scope>
    <source>
        <strain evidence="2">CCFEE 5810</strain>
    </source>
</reference>
<dbReference type="Proteomes" id="UP001310594">
    <property type="component" value="Unassembled WGS sequence"/>
</dbReference>
<feature type="region of interest" description="Disordered" evidence="1">
    <location>
        <begin position="214"/>
        <end position="291"/>
    </location>
</feature>
<evidence type="ECO:0000256" key="1">
    <source>
        <dbReference type="SAM" id="MobiDB-lite"/>
    </source>
</evidence>
<sequence>MASKHGGDKSGTANFTHDGRVTTISSTHDVRSYQTWITQDHSRADHEQDVDGPEWRLASMLAKVQILMTSQGVQYSEMGGFGLRPLHCALPDLRNAPSCKAALAGLTDVDLYPFHGRSDFLRCVSITKTIRLLISRTVKVIPFNFGLEKERLPLAHRTGPDKREIITEPHIRSPQSRRLGVATSCAIMSKDQAPIAAPQALLFVDDSPALPLRRRKTARQAKAHTARVNWERHKKSKGQRSPTSNGDVAVPRRQKRTESATSQAAEETAVQPNRVPRTEPHDTLSLTRGIPGSTRASFLPTSLGYTTPASTRVVTPELLWPHTLSASLSPVFGALPASTFPVERSATIASTADYCFNLILKNTLQPQQISSWFLAFSQSPVVYHALSYTVGAHQEIVSGSTAALVQQQALVHKGQTIKIINELLNDLDNADTEAMILAMFILWRVNAATKQSDQREETLLFSPYMPGANWLSVYGRAEAVDMHAQAMYWLVARLGGLEQVKLPGLQMVLSMCVTCYYFYVIYTADIMYRGDLIESTVRCTKPRFPCVWDVSESFQTLYPILRASDVSVGGAGFASCVPRGLPTSVLETLQWLASMEHLLERAHHARLDDTYFGTLIAARNGVQHKVLAMPRWQELSESEREGSFFATYETCRITALIYSNAVLFPMPPSTGWLNKLLDELRQLIEVSNLSSWRDDTSALLIWSFYIGAIAAFSTVHRKFFRDALSHTLTARGIKTWPATEAILQQFLWTDSACGQGAAVLWETMQQAAS</sequence>
<protein>
    <recommendedName>
        <fullName evidence="4">Tachykinin family protein</fullName>
    </recommendedName>
</protein>
<gene>
    <name evidence="2" type="ORF">LTR97_003272</name>
</gene>
<name>A0AAN7WE70_9PEZI</name>
<evidence type="ECO:0000313" key="2">
    <source>
        <dbReference type="EMBL" id="KAK5704257.1"/>
    </source>
</evidence>
<dbReference type="Pfam" id="PF11951">
    <property type="entry name" value="Fungal_trans_2"/>
    <property type="match status" value="1"/>
</dbReference>
<evidence type="ECO:0000313" key="3">
    <source>
        <dbReference type="Proteomes" id="UP001310594"/>
    </source>
</evidence>
<comment type="caution">
    <text evidence="2">The sequence shown here is derived from an EMBL/GenBank/DDBJ whole genome shotgun (WGS) entry which is preliminary data.</text>
</comment>
<feature type="compositionally biased region" description="Low complexity" evidence="1">
    <location>
        <begin position="259"/>
        <end position="269"/>
    </location>
</feature>
<dbReference type="PANTHER" id="PTHR37540:SF5">
    <property type="entry name" value="TRANSCRIPTION FACTOR DOMAIN-CONTAINING PROTEIN"/>
    <property type="match status" value="1"/>
</dbReference>
<dbReference type="InterPro" id="IPR021858">
    <property type="entry name" value="Fun_TF"/>
</dbReference>
<dbReference type="EMBL" id="JAVRQU010000004">
    <property type="protein sequence ID" value="KAK5704257.1"/>
    <property type="molecule type" value="Genomic_DNA"/>
</dbReference>
<evidence type="ECO:0008006" key="4">
    <source>
        <dbReference type="Google" id="ProtNLM"/>
    </source>
</evidence>
<organism evidence="2 3">
    <name type="scientific">Elasticomyces elasticus</name>
    <dbReference type="NCBI Taxonomy" id="574655"/>
    <lineage>
        <taxon>Eukaryota</taxon>
        <taxon>Fungi</taxon>
        <taxon>Dikarya</taxon>
        <taxon>Ascomycota</taxon>
        <taxon>Pezizomycotina</taxon>
        <taxon>Dothideomycetes</taxon>
        <taxon>Dothideomycetidae</taxon>
        <taxon>Mycosphaerellales</taxon>
        <taxon>Teratosphaeriaceae</taxon>
        <taxon>Elasticomyces</taxon>
    </lineage>
</organism>
<proteinExistence type="predicted"/>
<feature type="compositionally biased region" description="Basic residues" evidence="1">
    <location>
        <begin position="214"/>
        <end position="225"/>
    </location>
</feature>
<accession>A0AAN7WE70</accession>
<dbReference type="PANTHER" id="PTHR37540">
    <property type="entry name" value="TRANSCRIPTION FACTOR (ACR-2), PUTATIVE-RELATED-RELATED"/>
    <property type="match status" value="1"/>
</dbReference>
<feature type="region of interest" description="Disordered" evidence="1">
    <location>
        <begin position="1"/>
        <end position="20"/>
    </location>
</feature>